<dbReference type="AlphaFoldDB" id="A0A382ZER2"/>
<name>A0A382ZER2_9ZZZZ</name>
<feature type="transmembrane region" description="Helical" evidence="2">
    <location>
        <begin position="7"/>
        <end position="24"/>
    </location>
</feature>
<protein>
    <submittedName>
        <fullName evidence="3">Uncharacterized protein</fullName>
    </submittedName>
</protein>
<evidence type="ECO:0000256" key="1">
    <source>
        <dbReference type="ARBA" id="ARBA00022448"/>
    </source>
</evidence>
<evidence type="ECO:0000313" key="3">
    <source>
        <dbReference type="EMBL" id="SVD93971.1"/>
    </source>
</evidence>
<evidence type="ECO:0000256" key="2">
    <source>
        <dbReference type="SAM" id="Phobius"/>
    </source>
</evidence>
<feature type="transmembrane region" description="Helical" evidence="2">
    <location>
        <begin position="36"/>
        <end position="54"/>
    </location>
</feature>
<proteinExistence type="predicted"/>
<keyword evidence="2" id="KW-0812">Transmembrane</keyword>
<dbReference type="PANTHER" id="PTHR36838">
    <property type="entry name" value="AUXIN EFFLUX CARRIER FAMILY PROTEIN"/>
    <property type="match status" value="1"/>
</dbReference>
<feature type="transmembrane region" description="Helical" evidence="2">
    <location>
        <begin position="107"/>
        <end position="132"/>
    </location>
</feature>
<dbReference type="PANTHER" id="PTHR36838:SF1">
    <property type="entry name" value="SLR1864 PROTEIN"/>
    <property type="match status" value="1"/>
</dbReference>
<organism evidence="3">
    <name type="scientific">marine metagenome</name>
    <dbReference type="NCBI Taxonomy" id="408172"/>
    <lineage>
        <taxon>unclassified sequences</taxon>
        <taxon>metagenomes</taxon>
        <taxon>ecological metagenomes</taxon>
    </lineage>
</organism>
<dbReference type="EMBL" id="UINC01183284">
    <property type="protein sequence ID" value="SVD93971.1"/>
    <property type="molecule type" value="Genomic_DNA"/>
</dbReference>
<sequence>MEIYIKLFEVLFPVFFIVGIGYFLGKKSPNLDTSFITNYSANFGTPALVIFALTSSGVTFSVFAEYFIYSLIAIICFAIIGIIFLFLMKKDYIRELPPFILPNTGNMGIPICLFAYGSLGMGVAAAISSVVVL</sequence>
<feature type="transmembrane region" description="Helical" evidence="2">
    <location>
        <begin position="66"/>
        <end position="87"/>
    </location>
</feature>
<accession>A0A382ZER2</accession>
<feature type="non-terminal residue" evidence="3">
    <location>
        <position position="133"/>
    </location>
</feature>
<reference evidence="3" key="1">
    <citation type="submission" date="2018-05" db="EMBL/GenBank/DDBJ databases">
        <authorList>
            <person name="Lanie J.A."/>
            <person name="Ng W.-L."/>
            <person name="Kazmierczak K.M."/>
            <person name="Andrzejewski T.M."/>
            <person name="Davidsen T.M."/>
            <person name="Wayne K.J."/>
            <person name="Tettelin H."/>
            <person name="Glass J.I."/>
            <person name="Rusch D."/>
            <person name="Podicherti R."/>
            <person name="Tsui H.-C.T."/>
            <person name="Winkler M.E."/>
        </authorList>
    </citation>
    <scope>NUCLEOTIDE SEQUENCE</scope>
</reference>
<gene>
    <name evidence="3" type="ORF">METZ01_LOCUS446825</name>
</gene>
<keyword evidence="2" id="KW-1133">Transmembrane helix</keyword>
<keyword evidence="2" id="KW-0472">Membrane</keyword>
<keyword evidence="1" id="KW-0813">Transport</keyword>